<dbReference type="PROSITE" id="PS50066">
    <property type="entry name" value="MADS_BOX_2"/>
    <property type="match status" value="1"/>
</dbReference>
<dbReference type="PANTHER" id="PTHR11945:SF521">
    <property type="entry name" value="AGAMOUS-LIKE 48-RELATED"/>
    <property type="match status" value="1"/>
</dbReference>
<evidence type="ECO:0000259" key="6">
    <source>
        <dbReference type="PROSITE" id="PS50066"/>
    </source>
</evidence>
<comment type="subcellular location">
    <subcellularLocation>
        <location evidence="1">Nucleus</location>
    </subcellularLocation>
</comment>
<dbReference type="GO" id="GO:0046983">
    <property type="term" value="F:protein dimerization activity"/>
    <property type="evidence" value="ECO:0007669"/>
    <property type="project" value="InterPro"/>
</dbReference>
<keyword evidence="2" id="KW-0805">Transcription regulation</keyword>
<dbReference type="EMBL" id="JAJFAZ020000001">
    <property type="protein sequence ID" value="KAI5350049.1"/>
    <property type="molecule type" value="Genomic_DNA"/>
</dbReference>
<dbReference type="GO" id="GO:0005634">
    <property type="term" value="C:nucleus"/>
    <property type="evidence" value="ECO:0007669"/>
    <property type="project" value="UniProtKB-SubCell"/>
</dbReference>
<dbReference type="Pfam" id="PF00319">
    <property type="entry name" value="SRF-TF"/>
    <property type="match status" value="1"/>
</dbReference>
<reference evidence="7 8" key="1">
    <citation type="journal article" date="2022" name="G3 (Bethesda)">
        <title>Whole-genome sequence and methylome profiling of the almond [Prunus dulcis (Mill.) D.A. Webb] cultivar 'Nonpareil'.</title>
        <authorList>
            <person name="D'Amico-Willman K.M."/>
            <person name="Ouma W.Z."/>
            <person name="Meulia T."/>
            <person name="Sideli G.M."/>
            <person name="Gradziel T.M."/>
            <person name="Fresnedo-Ramirez J."/>
        </authorList>
    </citation>
    <scope>NUCLEOTIDE SEQUENCE [LARGE SCALE GENOMIC DNA]</scope>
    <source>
        <strain evidence="7">Clone GOH B32 T37-40</strain>
    </source>
</reference>
<keyword evidence="4" id="KW-0804">Transcription</keyword>
<dbReference type="PRINTS" id="PR00404">
    <property type="entry name" value="MADSDOMAIN"/>
</dbReference>
<organism evidence="7 8">
    <name type="scientific">Prunus dulcis</name>
    <name type="common">Almond</name>
    <name type="synonym">Amygdalus dulcis</name>
    <dbReference type="NCBI Taxonomy" id="3755"/>
    <lineage>
        <taxon>Eukaryota</taxon>
        <taxon>Viridiplantae</taxon>
        <taxon>Streptophyta</taxon>
        <taxon>Embryophyta</taxon>
        <taxon>Tracheophyta</taxon>
        <taxon>Spermatophyta</taxon>
        <taxon>Magnoliopsida</taxon>
        <taxon>eudicotyledons</taxon>
        <taxon>Gunneridae</taxon>
        <taxon>Pentapetalae</taxon>
        <taxon>rosids</taxon>
        <taxon>fabids</taxon>
        <taxon>Rosales</taxon>
        <taxon>Rosaceae</taxon>
        <taxon>Amygdaloideae</taxon>
        <taxon>Amygdaleae</taxon>
        <taxon>Prunus</taxon>
    </lineage>
</organism>
<protein>
    <recommendedName>
        <fullName evidence="6">MADS-box domain-containing protein</fullName>
    </recommendedName>
</protein>
<evidence type="ECO:0000256" key="5">
    <source>
        <dbReference type="ARBA" id="ARBA00023242"/>
    </source>
</evidence>
<dbReference type="InterPro" id="IPR002100">
    <property type="entry name" value="TF_MADSbox"/>
</dbReference>
<dbReference type="GO" id="GO:0000978">
    <property type="term" value="F:RNA polymerase II cis-regulatory region sequence-specific DNA binding"/>
    <property type="evidence" value="ECO:0007669"/>
    <property type="project" value="TreeGrafter"/>
</dbReference>
<gene>
    <name evidence="7" type="ORF">L3X38_002940</name>
</gene>
<keyword evidence="8" id="KW-1185">Reference proteome</keyword>
<dbReference type="Gene3D" id="3.40.1810.10">
    <property type="entry name" value="Transcription factor, MADS-box"/>
    <property type="match status" value="1"/>
</dbReference>
<evidence type="ECO:0000313" key="7">
    <source>
        <dbReference type="EMBL" id="KAI5350049.1"/>
    </source>
</evidence>
<proteinExistence type="predicted"/>
<dbReference type="AlphaFoldDB" id="A0AAD4ZL71"/>
<feature type="domain" description="MADS-box" evidence="6">
    <location>
        <begin position="1"/>
        <end position="50"/>
    </location>
</feature>
<comment type="caution">
    <text evidence="7">The sequence shown here is derived from an EMBL/GenBank/DDBJ whole genome shotgun (WGS) entry which is preliminary data.</text>
</comment>
<dbReference type="InterPro" id="IPR033897">
    <property type="entry name" value="SRF-like_MADS-box"/>
</dbReference>
<dbReference type="GO" id="GO:0045944">
    <property type="term" value="P:positive regulation of transcription by RNA polymerase II"/>
    <property type="evidence" value="ECO:0007669"/>
    <property type="project" value="InterPro"/>
</dbReference>
<evidence type="ECO:0000256" key="4">
    <source>
        <dbReference type="ARBA" id="ARBA00023163"/>
    </source>
</evidence>
<accession>A0AAD4ZL71</accession>
<keyword evidence="5" id="KW-0539">Nucleus</keyword>
<dbReference type="InterPro" id="IPR036879">
    <property type="entry name" value="TF_MADSbox_sf"/>
</dbReference>
<dbReference type="GO" id="GO:0000981">
    <property type="term" value="F:DNA-binding transcription factor activity, RNA polymerase II-specific"/>
    <property type="evidence" value="ECO:0007669"/>
    <property type="project" value="InterPro"/>
</dbReference>
<evidence type="ECO:0000256" key="2">
    <source>
        <dbReference type="ARBA" id="ARBA00023015"/>
    </source>
</evidence>
<keyword evidence="3" id="KW-0238">DNA-binding</keyword>
<dbReference type="SMART" id="SM00432">
    <property type="entry name" value="MADS"/>
    <property type="match status" value="1"/>
</dbReference>
<dbReference type="SUPFAM" id="SSF55455">
    <property type="entry name" value="SRF-like"/>
    <property type="match status" value="1"/>
</dbReference>
<dbReference type="PANTHER" id="PTHR11945">
    <property type="entry name" value="MADS BOX PROTEIN"/>
    <property type="match status" value="1"/>
</dbReference>
<evidence type="ECO:0000313" key="8">
    <source>
        <dbReference type="Proteomes" id="UP001054821"/>
    </source>
</evidence>
<dbReference type="Proteomes" id="UP001054821">
    <property type="component" value="Chromosome 1"/>
</dbReference>
<evidence type="ECO:0000256" key="1">
    <source>
        <dbReference type="ARBA" id="ARBA00004123"/>
    </source>
</evidence>
<sequence length="95" mass="11272">MARNKVKLAWIKNDAARKSTFRKRKACLLKKMSEINNLCDVSAFIIVYGSDADEPIVWPDCPLVEQLLARFQNIPELERWKKMMIQETYLKERVW</sequence>
<dbReference type="CDD" id="cd00266">
    <property type="entry name" value="MADS_SRF_like"/>
    <property type="match status" value="1"/>
</dbReference>
<name>A0AAD4ZL71_PRUDU</name>
<evidence type="ECO:0000256" key="3">
    <source>
        <dbReference type="ARBA" id="ARBA00023125"/>
    </source>
</evidence>